<sequence>MNRKSIYEAVVIWQRRKKKKNHERQDVGWAIDAVGNHALSVTPVVLKKRALCYFQVARLVNVTIKRAGIE</sequence>
<accession>A0A0F9NYV5</accession>
<evidence type="ECO:0000313" key="1">
    <source>
        <dbReference type="EMBL" id="KKN17267.1"/>
    </source>
</evidence>
<protein>
    <submittedName>
        <fullName evidence="1">Uncharacterized protein</fullName>
    </submittedName>
</protein>
<dbReference type="AlphaFoldDB" id="A0A0F9NYV5"/>
<gene>
    <name evidence="1" type="ORF">LCGC14_0967460</name>
</gene>
<organism evidence="1">
    <name type="scientific">marine sediment metagenome</name>
    <dbReference type="NCBI Taxonomy" id="412755"/>
    <lineage>
        <taxon>unclassified sequences</taxon>
        <taxon>metagenomes</taxon>
        <taxon>ecological metagenomes</taxon>
    </lineage>
</organism>
<name>A0A0F9NYV5_9ZZZZ</name>
<dbReference type="EMBL" id="LAZR01003539">
    <property type="protein sequence ID" value="KKN17267.1"/>
    <property type="molecule type" value="Genomic_DNA"/>
</dbReference>
<comment type="caution">
    <text evidence="1">The sequence shown here is derived from an EMBL/GenBank/DDBJ whole genome shotgun (WGS) entry which is preliminary data.</text>
</comment>
<reference evidence="1" key="1">
    <citation type="journal article" date="2015" name="Nature">
        <title>Complex archaea that bridge the gap between prokaryotes and eukaryotes.</title>
        <authorList>
            <person name="Spang A."/>
            <person name="Saw J.H."/>
            <person name="Jorgensen S.L."/>
            <person name="Zaremba-Niedzwiedzka K."/>
            <person name="Martijn J."/>
            <person name="Lind A.E."/>
            <person name="van Eijk R."/>
            <person name="Schleper C."/>
            <person name="Guy L."/>
            <person name="Ettema T.J."/>
        </authorList>
    </citation>
    <scope>NUCLEOTIDE SEQUENCE</scope>
</reference>
<proteinExistence type="predicted"/>